<proteinExistence type="inferred from homology"/>
<dbReference type="OrthoDB" id="581608at2"/>
<accession>A0A844B8V9</accession>
<dbReference type="AlphaFoldDB" id="A0A844B8V9"/>
<comment type="similarity">
    <text evidence="1">Belongs to the TfdA dioxygenase family.</text>
</comment>
<dbReference type="SUPFAM" id="SSF51197">
    <property type="entry name" value="Clavaminate synthase-like"/>
    <property type="match status" value="1"/>
</dbReference>
<keyword evidence="3" id="KW-0223">Dioxygenase</keyword>
<dbReference type="PANTHER" id="PTHR30468:SF1">
    <property type="entry name" value="ALPHA-KETOGLUTARATE-DEPENDENT SULFONATE DIOXYGENASE"/>
    <property type="match status" value="1"/>
</dbReference>
<keyword evidence="9" id="KW-1185">Reference proteome</keyword>
<evidence type="ECO:0000256" key="5">
    <source>
        <dbReference type="ARBA" id="ARBA00023004"/>
    </source>
</evidence>
<sequence length="319" mass="36189">MTQTDNSAIVATPLNGHIGAEISNIDLGRPLAQADFDALQAALARYEVLVFRDQDISLEAQIAFAKRFGNLSTHPFATNLPDVPEVIEFDNSGRNPAGPTDSWHSDETFRARPPMATILRAKVVPPYGGETVFASMTAAYDGLSEPMKVYVHRLRARHDFKPWRHMFAGSKAARMKLIELEDEFPNPMHPIVRIHPVTGRRVLFVNPQFTVGIEGLKEDEGQTILNFLYRQAMVPDYQLRLKWRPHTIVMWDNRSTQHYAPHDYYPHRRNMARLTVEGGPVDGPVGDYEPQPENPLKLAQPPSQDTDEKLLRPFERAMM</sequence>
<dbReference type="EMBL" id="WJBU01000027">
    <property type="protein sequence ID" value="MRD49582.1"/>
    <property type="molecule type" value="Genomic_DNA"/>
</dbReference>
<evidence type="ECO:0000313" key="8">
    <source>
        <dbReference type="EMBL" id="MRD49582.1"/>
    </source>
</evidence>
<evidence type="ECO:0000313" key="9">
    <source>
        <dbReference type="Proteomes" id="UP000487350"/>
    </source>
</evidence>
<dbReference type="InterPro" id="IPR003819">
    <property type="entry name" value="TauD/TfdA-like"/>
</dbReference>
<keyword evidence="5" id="KW-0408">Iron</keyword>
<gene>
    <name evidence="8" type="ORF">GHT07_20105</name>
</gene>
<dbReference type="InterPro" id="IPR051323">
    <property type="entry name" value="AtsK-like"/>
</dbReference>
<evidence type="ECO:0000256" key="1">
    <source>
        <dbReference type="ARBA" id="ARBA00005896"/>
    </source>
</evidence>
<feature type="compositionally biased region" description="Low complexity" evidence="6">
    <location>
        <begin position="278"/>
        <end position="287"/>
    </location>
</feature>
<evidence type="ECO:0000256" key="2">
    <source>
        <dbReference type="ARBA" id="ARBA00022723"/>
    </source>
</evidence>
<dbReference type="GO" id="GO:0016706">
    <property type="term" value="F:2-oxoglutarate-dependent dioxygenase activity"/>
    <property type="evidence" value="ECO:0007669"/>
    <property type="project" value="TreeGrafter"/>
</dbReference>
<evidence type="ECO:0000256" key="6">
    <source>
        <dbReference type="SAM" id="MobiDB-lite"/>
    </source>
</evidence>
<reference evidence="8 9" key="1">
    <citation type="submission" date="2019-11" db="EMBL/GenBank/DDBJ databases">
        <title>Caenimonas koreensis gen. nov., sp. nov., isolated from activated sludge.</title>
        <authorList>
            <person name="Seung H.R."/>
        </authorList>
    </citation>
    <scope>NUCLEOTIDE SEQUENCE [LARGE SCALE GENOMIC DNA]</scope>
    <source>
        <strain evidence="8 9">EMB320</strain>
    </source>
</reference>
<keyword evidence="4" id="KW-0560">Oxidoreductase</keyword>
<organism evidence="8 9">
    <name type="scientific">Caenimonas koreensis DSM 17982</name>
    <dbReference type="NCBI Taxonomy" id="1121255"/>
    <lineage>
        <taxon>Bacteria</taxon>
        <taxon>Pseudomonadati</taxon>
        <taxon>Pseudomonadota</taxon>
        <taxon>Betaproteobacteria</taxon>
        <taxon>Burkholderiales</taxon>
        <taxon>Comamonadaceae</taxon>
        <taxon>Caenimonas</taxon>
    </lineage>
</organism>
<evidence type="ECO:0000259" key="7">
    <source>
        <dbReference type="Pfam" id="PF02668"/>
    </source>
</evidence>
<dbReference type="Gene3D" id="3.60.130.10">
    <property type="entry name" value="Clavaminate synthase-like"/>
    <property type="match status" value="1"/>
</dbReference>
<keyword evidence="2" id="KW-0479">Metal-binding</keyword>
<name>A0A844B8V9_9BURK</name>
<dbReference type="Proteomes" id="UP000487350">
    <property type="component" value="Unassembled WGS sequence"/>
</dbReference>
<dbReference type="InterPro" id="IPR042098">
    <property type="entry name" value="TauD-like_sf"/>
</dbReference>
<evidence type="ECO:0000256" key="4">
    <source>
        <dbReference type="ARBA" id="ARBA00023002"/>
    </source>
</evidence>
<dbReference type="PANTHER" id="PTHR30468">
    <property type="entry name" value="ALPHA-KETOGLUTARATE-DEPENDENT SULFONATE DIOXYGENASE"/>
    <property type="match status" value="1"/>
</dbReference>
<evidence type="ECO:0000256" key="3">
    <source>
        <dbReference type="ARBA" id="ARBA00022964"/>
    </source>
</evidence>
<comment type="caution">
    <text evidence="8">The sequence shown here is derived from an EMBL/GenBank/DDBJ whole genome shotgun (WGS) entry which is preliminary data.</text>
</comment>
<protein>
    <recommendedName>
        <fullName evidence="7">TauD/TfdA-like domain-containing protein</fullName>
    </recommendedName>
</protein>
<feature type="region of interest" description="Disordered" evidence="6">
    <location>
        <begin position="276"/>
        <end position="308"/>
    </location>
</feature>
<feature type="domain" description="TauD/TfdA-like" evidence="7">
    <location>
        <begin position="12"/>
        <end position="275"/>
    </location>
</feature>
<dbReference type="RefSeq" id="WP_153586880.1">
    <property type="nucleotide sequence ID" value="NZ_WJBU01000027.1"/>
</dbReference>
<dbReference type="GO" id="GO:0005737">
    <property type="term" value="C:cytoplasm"/>
    <property type="evidence" value="ECO:0007669"/>
    <property type="project" value="TreeGrafter"/>
</dbReference>
<dbReference type="Pfam" id="PF02668">
    <property type="entry name" value="TauD"/>
    <property type="match status" value="1"/>
</dbReference>
<dbReference type="GO" id="GO:0046872">
    <property type="term" value="F:metal ion binding"/>
    <property type="evidence" value="ECO:0007669"/>
    <property type="project" value="UniProtKB-KW"/>
</dbReference>